<protein>
    <submittedName>
        <fullName evidence="4">Peptide chain release factor I</fullName>
    </submittedName>
</protein>
<reference evidence="4 5" key="1">
    <citation type="submission" date="2015-07" db="EMBL/GenBank/DDBJ databases">
        <title>Genome sequence of Levilinea saccharolytica DSM 16555.</title>
        <authorList>
            <person name="Hemp J."/>
            <person name="Ward L.M."/>
            <person name="Pace L.A."/>
            <person name="Fischer W.W."/>
        </authorList>
    </citation>
    <scope>NUCLEOTIDE SEQUENCE [LARGE SCALE GENOMIC DNA]</scope>
    <source>
        <strain evidence="4 5">KIBI-1</strain>
    </source>
</reference>
<evidence type="ECO:0000313" key="5">
    <source>
        <dbReference type="Proteomes" id="UP000050501"/>
    </source>
</evidence>
<comment type="caution">
    <text evidence="4">The sequence shown here is derived from an EMBL/GenBank/DDBJ whole genome shotgun (WGS) entry which is preliminary data.</text>
</comment>
<dbReference type="PATRIC" id="fig|229921.5.peg.3045"/>
<accession>A0A0P6Y1Z1</accession>
<dbReference type="SUPFAM" id="SSF75620">
    <property type="entry name" value="Release factor"/>
    <property type="match status" value="1"/>
</dbReference>
<evidence type="ECO:0000313" key="4">
    <source>
        <dbReference type="EMBL" id="KPL89916.1"/>
    </source>
</evidence>
<dbReference type="GO" id="GO:0043022">
    <property type="term" value="F:ribosome binding"/>
    <property type="evidence" value="ECO:0007669"/>
    <property type="project" value="TreeGrafter"/>
</dbReference>
<organism evidence="4 5">
    <name type="scientific">Levilinea saccharolytica</name>
    <dbReference type="NCBI Taxonomy" id="229921"/>
    <lineage>
        <taxon>Bacteria</taxon>
        <taxon>Bacillati</taxon>
        <taxon>Chloroflexota</taxon>
        <taxon>Anaerolineae</taxon>
        <taxon>Anaerolineales</taxon>
        <taxon>Anaerolineaceae</taxon>
        <taxon>Levilinea</taxon>
    </lineage>
</organism>
<dbReference type="STRING" id="229921.ADN01_03325"/>
<evidence type="ECO:0000259" key="3">
    <source>
        <dbReference type="Pfam" id="PF00472"/>
    </source>
</evidence>
<feature type="region of interest" description="Disordered" evidence="2">
    <location>
        <begin position="102"/>
        <end position="141"/>
    </location>
</feature>
<dbReference type="AlphaFoldDB" id="A0A0P6Y1Z1"/>
<evidence type="ECO:0000256" key="2">
    <source>
        <dbReference type="SAM" id="MobiDB-lite"/>
    </source>
</evidence>
<dbReference type="GO" id="GO:0004045">
    <property type="term" value="F:peptidyl-tRNA hydrolase activity"/>
    <property type="evidence" value="ECO:0007669"/>
    <property type="project" value="TreeGrafter"/>
</dbReference>
<sequence>MIEVTPTLKIDESEIQLDFIRASGPGGQNVNKVASSVQLRFDIRNSPSLASEVKERLIKLAGSRVTEDGILIIEAKRYRTQEQNRFDATQRLITWIQKALEKPKERKATRPSVTAKAARVGDKKKHGETKRIRRYVPEDWE</sequence>
<feature type="domain" description="Prokaryotic-type class I peptide chain release factors" evidence="3">
    <location>
        <begin position="8"/>
        <end position="135"/>
    </location>
</feature>
<dbReference type="NCBIfam" id="NF006718">
    <property type="entry name" value="PRK09256.1"/>
    <property type="match status" value="1"/>
</dbReference>
<comment type="similarity">
    <text evidence="1">Belongs to the prokaryotic/mitochondrial release factor family.</text>
</comment>
<dbReference type="PANTHER" id="PTHR47814">
    <property type="entry name" value="PEPTIDYL-TRNA HYDROLASE ARFB"/>
    <property type="match status" value="1"/>
</dbReference>
<gene>
    <name evidence="4" type="ORF">ADN01_03325</name>
</gene>
<dbReference type="OrthoDB" id="9815709at2"/>
<dbReference type="PANTHER" id="PTHR47814:SF1">
    <property type="entry name" value="PEPTIDYL-TRNA HYDROLASE ARFB"/>
    <property type="match status" value="1"/>
</dbReference>
<dbReference type="EMBL" id="LGCM01000014">
    <property type="protein sequence ID" value="KPL89916.1"/>
    <property type="molecule type" value="Genomic_DNA"/>
</dbReference>
<dbReference type="Proteomes" id="UP000050501">
    <property type="component" value="Unassembled WGS sequence"/>
</dbReference>
<evidence type="ECO:0000256" key="1">
    <source>
        <dbReference type="ARBA" id="ARBA00010835"/>
    </source>
</evidence>
<name>A0A0P6Y1Z1_9CHLR</name>
<dbReference type="Pfam" id="PF00472">
    <property type="entry name" value="RF-1"/>
    <property type="match status" value="1"/>
</dbReference>
<dbReference type="GO" id="GO:0072344">
    <property type="term" value="P:rescue of stalled ribosome"/>
    <property type="evidence" value="ECO:0007669"/>
    <property type="project" value="TreeGrafter"/>
</dbReference>
<feature type="compositionally biased region" description="Basic residues" evidence="2">
    <location>
        <begin position="122"/>
        <end position="134"/>
    </location>
</feature>
<dbReference type="InterPro" id="IPR000352">
    <property type="entry name" value="Pep_chain_release_fac_I"/>
</dbReference>
<dbReference type="RefSeq" id="WP_062416911.1">
    <property type="nucleotide sequence ID" value="NZ_DF967974.1"/>
</dbReference>
<proteinExistence type="inferred from homology"/>
<dbReference type="InterPro" id="IPR045853">
    <property type="entry name" value="Pep_chain_release_fac_I_sf"/>
</dbReference>
<dbReference type="Gene3D" id="3.30.160.20">
    <property type="match status" value="1"/>
</dbReference>
<keyword evidence="5" id="KW-1185">Reference proteome</keyword>
<dbReference type="GO" id="GO:0003747">
    <property type="term" value="F:translation release factor activity"/>
    <property type="evidence" value="ECO:0007669"/>
    <property type="project" value="InterPro"/>
</dbReference>